<dbReference type="AlphaFoldDB" id="A0A212KXR7"/>
<gene>
    <name evidence="2" type="ORF">KL86DES1_10052</name>
</gene>
<dbReference type="InterPro" id="IPR007555">
    <property type="entry name" value="DUF499"/>
</dbReference>
<dbReference type="Pfam" id="PF04465">
    <property type="entry name" value="DUF499"/>
    <property type="match status" value="1"/>
</dbReference>
<evidence type="ECO:0008006" key="3">
    <source>
        <dbReference type="Google" id="ProtNLM"/>
    </source>
</evidence>
<evidence type="ECO:0000256" key="1">
    <source>
        <dbReference type="SAM" id="MobiDB-lite"/>
    </source>
</evidence>
<organism evidence="2">
    <name type="scientific">uncultured Desulfovibrio sp</name>
    <dbReference type="NCBI Taxonomy" id="167968"/>
    <lineage>
        <taxon>Bacteria</taxon>
        <taxon>Pseudomonadati</taxon>
        <taxon>Thermodesulfobacteriota</taxon>
        <taxon>Desulfovibrionia</taxon>
        <taxon>Desulfovibrionales</taxon>
        <taxon>Desulfovibrionaceae</taxon>
        <taxon>Desulfovibrio</taxon>
        <taxon>environmental samples</taxon>
    </lineage>
</organism>
<feature type="region of interest" description="Disordered" evidence="1">
    <location>
        <begin position="825"/>
        <end position="863"/>
    </location>
</feature>
<dbReference type="RefSeq" id="WP_179981475.1">
    <property type="nucleotide sequence ID" value="NZ_LT608333.1"/>
</dbReference>
<feature type="compositionally biased region" description="Low complexity" evidence="1">
    <location>
        <begin position="843"/>
        <end position="861"/>
    </location>
</feature>
<dbReference type="EMBL" id="FMJC01000001">
    <property type="protein sequence ID" value="SCM69929.1"/>
    <property type="molecule type" value="Genomic_DNA"/>
</dbReference>
<proteinExistence type="predicted"/>
<name>A0A212KXR7_9BACT</name>
<accession>A0A212KXR7</accession>
<evidence type="ECO:0000313" key="2">
    <source>
        <dbReference type="EMBL" id="SCM69929.1"/>
    </source>
</evidence>
<protein>
    <recommendedName>
        <fullName evidence="3">ATPase (AAA+ superfamily)-like protein</fullName>
    </recommendedName>
</protein>
<sequence length="944" mass="105415">MSPIRPWREVVVPHEDVLKGTFQQSEFAADISSVHEGTAPVGYLDPVLFFDRTFITEGMRLLMLSVLKRLSGQGGDPVIQLQTAFGGGKTHTLLAVYHLVNGKAPASKMQGIPGLLDSANVMEAPHARLVVLDGTKLSPNQPAKRGNCTVRTLWGELAWQLGGADAYAQVADADSSGTAPGKEVLLPLLQSHAPCVILMDEVVAYIRQFEESKNLTGGSFDSNLSFVQNLTEALKLVPTAVLLASLPESQKEAGSQRGVMALEALAHCFGRVHALWKPVAAEEAFEIVRRRLFAPAHDKDSAKAACRAYIDLYTGNKDEFPMETQDARYAARMEQAYPIHPEVFDRLYEDWSTLDNFQRTRGVLKLMAKVIYRLWKDGNNDPLLMPGSLPLYDADVRNEMVYYLPNGWDPVIERDIDGDRAETTTLETQDTRLGSVQSCRRVARAIFLGSAPGSGLLSAGTGIRGIEQQRIMLGTAMPGQQVGLFRDALRRISHSLHYINSADSRFWFDTRPNLRREMEERKRRYHREAIFPVIRGKLQEALRTSTFSGVHVFTPSQDIPDDEALRLVVLDPAQAYSRNGNNMAFGAALDVLKKRGEQPRVNQNRLLFLAPDYDGASRLLDQVSTVLAWKSIEDDIKDMRLNLDQYQAKQARQSHITAQDTMQRMIAEVYKWLLSPMQTASSGKVSDIEWEPFSLNTAAQSIPKTIDQVLRDNELLISEWAPIHLRNLLKLWFWKPEQNEAVARSVWQHMCRQLYLPRLKTESVFTAAIQAGSTSRDFFGLAQGKETDRYLGFTFGVAAMPFMDNDLLLINPEAATAWQVVLDEEKSEREAATRQPGATPSVPETGATPTSTSTALPSEAPRPVPTLRKTRFYAAVDIEPHGAKMRFADIVDNIVHHLTERTDTKAIINIEIQAENASGFQEDIQRVLKENASTLKFRSAAFEE</sequence>
<reference evidence="2" key="1">
    <citation type="submission" date="2016-08" db="EMBL/GenBank/DDBJ databases">
        <authorList>
            <person name="Seilhamer J.J."/>
        </authorList>
    </citation>
    <scope>NUCLEOTIDE SEQUENCE</scope>
    <source>
        <strain evidence="2">86-1</strain>
    </source>
</reference>